<evidence type="ECO:0000313" key="1">
    <source>
        <dbReference type="EMBL" id="QFR01582.1"/>
    </source>
</evidence>
<gene>
    <name evidence="1" type="ORF">F9278_41465</name>
</gene>
<dbReference type="RefSeq" id="WP_152172909.1">
    <property type="nucleotide sequence ID" value="NZ_CP045096.1"/>
</dbReference>
<organism evidence="1 2">
    <name type="scientific">Streptomyces phaeolivaceus</name>
    <dbReference type="NCBI Taxonomy" id="2653200"/>
    <lineage>
        <taxon>Bacteria</taxon>
        <taxon>Bacillati</taxon>
        <taxon>Actinomycetota</taxon>
        <taxon>Actinomycetes</taxon>
        <taxon>Kitasatosporales</taxon>
        <taxon>Streptomycetaceae</taxon>
        <taxon>Streptomyces</taxon>
    </lineage>
</organism>
<reference evidence="1 2" key="1">
    <citation type="submission" date="2019-10" db="EMBL/GenBank/DDBJ databases">
        <title>Streptomyces sp. strain GY16 isolated from leaves of Broussonetia papyrifera.</title>
        <authorList>
            <person name="Mo P."/>
        </authorList>
    </citation>
    <scope>NUCLEOTIDE SEQUENCE [LARGE SCALE GENOMIC DNA]</scope>
    <source>
        <strain evidence="1 2">GY16</strain>
    </source>
</reference>
<evidence type="ECO:0000313" key="2">
    <source>
        <dbReference type="Proteomes" id="UP000327294"/>
    </source>
</evidence>
<dbReference type="KEGG" id="sphv:F9278_41465"/>
<dbReference type="Proteomes" id="UP000327294">
    <property type="component" value="Chromosome"/>
</dbReference>
<accession>A0A5P8KEK9</accession>
<dbReference type="AlphaFoldDB" id="A0A5P8KEK9"/>
<proteinExistence type="predicted"/>
<name>A0A5P8KEK9_9ACTN</name>
<keyword evidence="2" id="KW-1185">Reference proteome</keyword>
<sequence length="78" mass="8187">MPEIVSKRSRRARWAVPAAAAVLVGLQIAGAGSAFAGRGDGAYVWRDRSGVRTVLEGQCFADGGSQLVSSGSTYDCRR</sequence>
<dbReference type="EMBL" id="CP045096">
    <property type="protein sequence ID" value="QFR01582.1"/>
    <property type="molecule type" value="Genomic_DNA"/>
</dbReference>
<protein>
    <submittedName>
        <fullName evidence="1">Uncharacterized protein</fullName>
    </submittedName>
</protein>